<evidence type="ECO:0000256" key="5">
    <source>
        <dbReference type="ARBA" id="ARBA00022741"/>
    </source>
</evidence>
<dbReference type="InterPro" id="IPR003439">
    <property type="entry name" value="ABC_transporter-like_ATP-bd"/>
</dbReference>
<dbReference type="CDD" id="cd03214">
    <property type="entry name" value="ABC_Iron-Siderophores_B12_Hemin"/>
    <property type="match status" value="1"/>
</dbReference>
<organism evidence="11 12">
    <name type="scientific">Luethyella okanaganae</name>
    <dbReference type="NCBI Taxonomy" id="69372"/>
    <lineage>
        <taxon>Bacteria</taxon>
        <taxon>Bacillati</taxon>
        <taxon>Actinomycetota</taxon>
        <taxon>Actinomycetes</taxon>
        <taxon>Micrococcales</taxon>
        <taxon>Microbacteriaceae</taxon>
        <taxon>Luethyella</taxon>
    </lineage>
</organism>
<sequence>MPDTISAERATEARLRADDVTVGYTETPVLSGVTLDIPTGKITALIGANGCGKSTLLAALSRVRPPRDGTVLLDGASIARMPLREVAKSLTILPQTPIAPEGLTVRQLCRLGRNPHRGRFGRANTDDETIVSRAIAACGLLELQDRAVDELSGGQRQRAWIAVALAQDTPLLLLDEPTTYLDLAHQVEVLELLRTLNREHGRTIVMVLHDLNQAARYADHVVALSGGGIHIEGTPAETLTEQTIRLVYGLDCRIVPNPIDGTPLCIPL</sequence>
<dbReference type="Pfam" id="PF00005">
    <property type="entry name" value="ABC_tran"/>
    <property type="match status" value="1"/>
</dbReference>
<protein>
    <submittedName>
        <fullName evidence="11">ABC transporter ATP-binding protein</fullName>
    </submittedName>
</protein>
<keyword evidence="8" id="KW-0406">Ion transport</keyword>
<feature type="domain" description="ABC transporter" evidence="10">
    <location>
        <begin position="15"/>
        <end position="251"/>
    </location>
</feature>
<evidence type="ECO:0000256" key="8">
    <source>
        <dbReference type="ARBA" id="ARBA00023065"/>
    </source>
</evidence>
<keyword evidence="4" id="KW-0410">Iron transport</keyword>
<dbReference type="PANTHER" id="PTHR42771:SF2">
    <property type="entry name" value="IRON(3+)-HYDROXAMATE IMPORT ATP-BINDING PROTEIN FHUC"/>
    <property type="match status" value="1"/>
</dbReference>
<evidence type="ECO:0000256" key="1">
    <source>
        <dbReference type="ARBA" id="ARBA00004202"/>
    </source>
</evidence>
<keyword evidence="6 11" id="KW-0067">ATP-binding</keyword>
<dbReference type="InterPro" id="IPR003593">
    <property type="entry name" value="AAA+_ATPase"/>
</dbReference>
<dbReference type="Gene3D" id="3.40.50.300">
    <property type="entry name" value="P-loop containing nucleotide triphosphate hydrolases"/>
    <property type="match status" value="1"/>
</dbReference>
<keyword evidence="7" id="KW-0408">Iron</keyword>
<evidence type="ECO:0000259" key="10">
    <source>
        <dbReference type="PROSITE" id="PS50893"/>
    </source>
</evidence>
<evidence type="ECO:0000256" key="6">
    <source>
        <dbReference type="ARBA" id="ARBA00022840"/>
    </source>
</evidence>
<gene>
    <name evidence="11" type="ORF">ACFQB0_05060</name>
</gene>
<keyword evidence="2" id="KW-0813">Transport</keyword>
<name>A0ABW1VG65_9MICO</name>
<dbReference type="PANTHER" id="PTHR42771">
    <property type="entry name" value="IRON(3+)-HYDROXAMATE IMPORT ATP-BINDING PROTEIN FHUC"/>
    <property type="match status" value="1"/>
</dbReference>
<comment type="subcellular location">
    <subcellularLocation>
        <location evidence="1">Cell membrane</location>
        <topology evidence="1">Peripheral membrane protein</topology>
    </subcellularLocation>
</comment>
<dbReference type="Proteomes" id="UP001596306">
    <property type="component" value="Unassembled WGS sequence"/>
</dbReference>
<evidence type="ECO:0000313" key="12">
    <source>
        <dbReference type="Proteomes" id="UP001596306"/>
    </source>
</evidence>
<keyword evidence="5" id="KW-0547">Nucleotide-binding</keyword>
<dbReference type="InterPro" id="IPR051535">
    <property type="entry name" value="Siderophore_ABC-ATPase"/>
</dbReference>
<proteinExistence type="predicted"/>
<evidence type="ECO:0000313" key="11">
    <source>
        <dbReference type="EMBL" id="MFC6355474.1"/>
    </source>
</evidence>
<evidence type="ECO:0000256" key="9">
    <source>
        <dbReference type="ARBA" id="ARBA00023136"/>
    </source>
</evidence>
<dbReference type="InterPro" id="IPR027417">
    <property type="entry name" value="P-loop_NTPase"/>
</dbReference>
<evidence type="ECO:0000256" key="7">
    <source>
        <dbReference type="ARBA" id="ARBA00023004"/>
    </source>
</evidence>
<dbReference type="SUPFAM" id="SSF52540">
    <property type="entry name" value="P-loop containing nucleoside triphosphate hydrolases"/>
    <property type="match status" value="1"/>
</dbReference>
<comment type="caution">
    <text evidence="11">The sequence shown here is derived from an EMBL/GenBank/DDBJ whole genome shotgun (WGS) entry which is preliminary data.</text>
</comment>
<keyword evidence="3" id="KW-1003">Cell membrane</keyword>
<accession>A0ABW1VG65</accession>
<dbReference type="PROSITE" id="PS00211">
    <property type="entry name" value="ABC_TRANSPORTER_1"/>
    <property type="match status" value="1"/>
</dbReference>
<dbReference type="GO" id="GO:0005524">
    <property type="term" value="F:ATP binding"/>
    <property type="evidence" value="ECO:0007669"/>
    <property type="project" value="UniProtKB-KW"/>
</dbReference>
<keyword evidence="12" id="KW-1185">Reference proteome</keyword>
<evidence type="ECO:0000256" key="2">
    <source>
        <dbReference type="ARBA" id="ARBA00022448"/>
    </source>
</evidence>
<keyword evidence="9" id="KW-0472">Membrane</keyword>
<dbReference type="RefSeq" id="WP_386728356.1">
    <property type="nucleotide sequence ID" value="NZ_JBHSTP010000001.1"/>
</dbReference>
<reference evidence="12" key="1">
    <citation type="journal article" date="2019" name="Int. J. Syst. Evol. Microbiol.">
        <title>The Global Catalogue of Microorganisms (GCM) 10K type strain sequencing project: providing services to taxonomists for standard genome sequencing and annotation.</title>
        <authorList>
            <consortium name="The Broad Institute Genomics Platform"/>
            <consortium name="The Broad Institute Genome Sequencing Center for Infectious Disease"/>
            <person name="Wu L."/>
            <person name="Ma J."/>
        </authorList>
    </citation>
    <scope>NUCLEOTIDE SEQUENCE [LARGE SCALE GENOMIC DNA]</scope>
    <source>
        <strain evidence="12">CCUG 43304</strain>
    </source>
</reference>
<dbReference type="PROSITE" id="PS50893">
    <property type="entry name" value="ABC_TRANSPORTER_2"/>
    <property type="match status" value="1"/>
</dbReference>
<evidence type="ECO:0000256" key="3">
    <source>
        <dbReference type="ARBA" id="ARBA00022475"/>
    </source>
</evidence>
<dbReference type="SMART" id="SM00382">
    <property type="entry name" value="AAA"/>
    <property type="match status" value="1"/>
</dbReference>
<dbReference type="EMBL" id="JBHSTP010000001">
    <property type="protein sequence ID" value="MFC6355474.1"/>
    <property type="molecule type" value="Genomic_DNA"/>
</dbReference>
<dbReference type="InterPro" id="IPR017871">
    <property type="entry name" value="ABC_transporter-like_CS"/>
</dbReference>
<evidence type="ECO:0000256" key="4">
    <source>
        <dbReference type="ARBA" id="ARBA00022496"/>
    </source>
</evidence>